<dbReference type="InterPro" id="IPR002048">
    <property type="entry name" value="EF_hand_dom"/>
</dbReference>
<dbReference type="PROSITE" id="PS50222">
    <property type="entry name" value="EF_HAND_2"/>
    <property type="match status" value="1"/>
</dbReference>
<dbReference type="InterPro" id="IPR018247">
    <property type="entry name" value="EF_Hand_1_Ca_BS"/>
</dbReference>
<evidence type="ECO:0000256" key="1">
    <source>
        <dbReference type="ARBA" id="ARBA00022837"/>
    </source>
</evidence>
<organism evidence="5">
    <name type="scientific">Aureococcus anophagefferens</name>
    <name type="common">Harmful bloom alga</name>
    <dbReference type="NCBI Taxonomy" id="44056"/>
    <lineage>
        <taxon>Eukaryota</taxon>
        <taxon>Sar</taxon>
        <taxon>Stramenopiles</taxon>
        <taxon>Ochrophyta</taxon>
        <taxon>Pelagophyceae</taxon>
        <taxon>Pelagomonadales</taxon>
        <taxon>Pelagomonadaceae</taxon>
        <taxon>Aureococcus</taxon>
    </lineage>
</organism>
<dbReference type="GO" id="GO:0005509">
    <property type="term" value="F:calcium ion binding"/>
    <property type="evidence" value="ECO:0007669"/>
    <property type="project" value="InterPro"/>
</dbReference>
<proteinExistence type="predicted"/>
<dbReference type="InterPro" id="IPR052591">
    <property type="entry name" value="CML21-like"/>
</dbReference>
<feature type="compositionally biased region" description="Low complexity" evidence="2">
    <location>
        <begin position="260"/>
        <end position="281"/>
    </location>
</feature>
<dbReference type="OrthoDB" id="67359at2759"/>
<keyword evidence="5" id="KW-1185">Reference proteome</keyword>
<dbReference type="AlphaFoldDB" id="F0YP15"/>
<dbReference type="EMBL" id="GL833191">
    <property type="protein sequence ID" value="EGB03137.1"/>
    <property type="molecule type" value="Genomic_DNA"/>
</dbReference>
<feature type="domain" description="EF-hand" evidence="3">
    <location>
        <begin position="132"/>
        <end position="167"/>
    </location>
</feature>
<protein>
    <recommendedName>
        <fullName evidence="3">EF-hand domain-containing protein</fullName>
    </recommendedName>
</protein>
<dbReference type="GeneID" id="20226690"/>
<dbReference type="InParanoid" id="F0YP15"/>
<dbReference type="PANTHER" id="PTHR23064">
    <property type="entry name" value="TROPONIN"/>
    <property type="match status" value="1"/>
</dbReference>
<dbReference type="RefSeq" id="XP_009042157.1">
    <property type="nucleotide sequence ID" value="XM_009043909.1"/>
</dbReference>
<gene>
    <name evidence="4" type="ORF">AURANDRAFT_68260</name>
</gene>
<dbReference type="OMA" id="MESEAHC"/>
<dbReference type="Proteomes" id="UP000002729">
    <property type="component" value="Unassembled WGS sequence"/>
</dbReference>
<keyword evidence="1" id="KW-0106">Calcium</keyword>
<evidence type="ECO:0000313" key="5">
    <source>
        <dbReference type="Proteomes" id="UP000002729"/>
    </source>
</evidence>
<evidence type="ECO:0000313" key="4">
    <source>
        <dbReference type="EMBL" id="EGB03137.1"/>
    </source>
</evidence>
<sequence length="293" mass="31995">PPEIDVDKLAKIVRELPGSPPTEEEIQTFIKLLDESGGSVEQDGMVSFDEFADAILPWISFGVVDDDGTGELSPDELKLLIWISGGDNTPEPSAQVVLQAMRGVDVNKDGVLVRLEWLCYNSGYDPATGAMKFSKAAKDMFAKMDADGSSEISAKEIKEIFAKEIGVALENMESEAHCCFSQSSRDALQVLMMNAGNEVADLIDEDHSGMIEWDEFYAHSATIAAKQEKIREYAKVLLVQDMRERPEARRPRASVMVRNPSSKSAKKSAGSSPSKAAGGRRASQRHIAMSKGH</sequence>
<feature type="non-terminal residue" evidence="4">
    <location>
        <position position="1"/>
    </location>
</feature>
<reference evidence="4 5" key="1">
    <citation type="journal article" date="2011" name="Proc. Natl. Acad. Sci. U.S.A.">
        <title>Niche of harmful alga Aureococcus anophagefferens revealed through ecogenomics.</title>
        <authorList>
            <person name="Gobler C.J."/>
            <person name="Berry D.L."/>
            <person name="Dyhrman S.T."/>
            <person name="Wilhelm S.W."/>
            <person name="Salamov A."/>
            <person name="Lobanov A.V."/>
            <person name="Zhang Y."/>
            <person name="Collier J.L."/>
            <person name="Wurch L.L."/>
            <person name="Kustka A.B."/>
            <person name="Dill B.D."/>
            <person name="Shah M."/>
            <person name="VerBerkmoes N.C."/>
            <person name="Kuo A."/>
            <person name="Terry A."/>
            <person name="Pangilinan J."/>
            <person name="Lindquist E.A."/>
            <person name="Lucas S."/>
            <person name="Paulsen I.T."/>
            <person name="Hattenrath-Lehmann T.K."/>
            <person name="Talmage S.C."/>
            <person name="Walker E.A."/>
            <person name="Koch F."/>
            <person name="Burson A.M."/>
            <person name="Marcoval M.A."/>
            <person name="Tang Y.Z."/>
            <person name="Lecleir G.R."/>
            <person name="Coyne K.J."/>
            <person name="Berg G.M."/>
            <person name="Bertrand E.M."/>
            <person name="Saito M.A."/>
            <person name="Gladyshev V.N."/>
            <person name="Grigoriev I.V."/>
        </authorList>
    </citation>
    <scope>NUCLEOTIDE SEQUENCE [LARGE SCALE GENOMIC DNA]</scope>
    <source>
        <strain evidence="5">CCMP 1984</strain>
    </source>
</reference>
<accession>F0YP15</accession>
<dbReference type="SUPFAM" id="SSF47473">
    <property type="entry name" value="EF-hand"/>
    <property type="match status" value="2"/>
</dbReference>
<dbReference type="PROSITE" id="PS00018">
    <property type="entry name" value="EF_HAND_1"/>
    <property type="match status" value="2"/>
</dbReference>
<name>F0YP15_AURAN</name>
<feature type="region of interest" description="Disordered" evidence="2">
    <location>
        <begin position="244"/>
        <end position="293"/>
    </location>
</feature>
<dbReference type="Gene3D" id="1.10.238.10">
    <property type="entry name" value="EF-hand"/>
    <property type="match status" value="2"/>
</dbReference>
<dbReference type="Pfam" id="PF13202">
    <property type="entry name" value="EF-hand_5"/>
    <property type="match status" value="1"/>
</dbReference>
<evidence type="ECO:0000256" key="2">
    <source>
        <dbReference type="SAM" id="MobiDB-lite"/>
    </source>
</evidence>
<dbReference type="eggNOG" id="ENOG502RXDP">
    <property type="taxonomic scope" value="Eukaryota"/>
</dbReference>
<evidence type="ECO:0000259" key="3">
    <source>
        <dbReference type="PROSITE" id="PS50222"/>
    </source>
</evidence>
<dbReference type="KEGG" id="aaf:AURANDRAFT_68260"/>
<dbReference type="InterPro" id="IPR011992">
    <property type="entry name" value="EF-hand-dom_pair"/>
</dbReference>